<keyword evidence="1" id="KW-0472">Membrane</keyword>
<dbReference type="Proteomes" id="UP000241587">
    <property type="component" value="Unassembled WGS sequence"/>
</dbReference>
<evidence type="ECO:0008006" key="5">
    <source>
        <dbReference type="Google" id="ProtNLM"/>
    </source>
</evidence>
<dbReference type="AlphaFoldDB" id="A0A2T4GH04"/>
<keyword evidence="4" id="KW-1185">Reference proteome</keyword>
<sequence length="181" mass="20553">MFPTQYVTEWRSYNRGWPSRVVLHRRMETKKKRKKKNKKAKRTHVEYITYPPSTPEGSCFKGLLGDFSPLMETRINLERKCLKGMEDEPSKCIASVPTEPACRALDRLKGKRKKARILRGNFTKTRAANAGAGAGAGAVREEKVASYMHLLHCAVAMLAVPVLGTTYVTYLIYDGTMWKVR</sequence>
<evidence type="ECO:0000256" key="1">
    <source>
        <dbReference type="SAM" id="Phobius"/>
    </source>
</evidence>
<gene>
    <name evidence="2" type="ORF">FCULG_00009733</name>
    <name evidence="3" type="ORF">HYE67_010768</name>
</gene>
<accession>A0A2T4GH04</accession>
<dbReference type="OrthoDB" id="10349967at2759"/>
<evidence type="ECO:0000313" key="2">
    <source>
        <dbReference type="EMBL" id="PTD02833.1"/>
    </source>
</evidence>
<dbReference type="EMBL" id="PVEM01000016">
    <property type="protein sequence ID" value="PTD02833.1"/>
    <property type="molecule type" value="Genomic_DNA"/>
</dbReference>
<proteinExistence type="predicted"/>
<protein>
    <recommendedName>
        <fullName evidence="5">Transmembrane protein</fullName>
    </recommendedName>
</protein>
<evidence type="ECO:0000313" key="3">
    <source>
        <dbReference type="EMBL" id="QPC68537.1"/>
    </source>
</evidence>
<reference evidence="3" key="2">
    <citation type="submission" date="2020-11" db="EMBL/GenBank/DDBJ databases">
        <title>The chromosome-scale genome resource for two endophytic Fusarium species: F. culmorum and F. pseudograminearum.</title>
        <authorList>
            <person name="Yuan Z."/>
        </authorList>
    </citation>
    <scope>NUCLEOTIDE SEQUENCE</scope>
    <source>
        <strain evidence="3">Class2-1B</strain>
    </source>
</reference>
<evidence type="ECO:0000313" key="4">
    <source>
        <dbReference type="Proteomes" id="UP000241587"/>
    </source>
</evidence>
<reference evidence="2 4" key="1">
    <citation type="submission" date="2018-02" db="EMBL/GenBank/DDBJ databases">
        <title>Fusarium culmorum secondary metabolites in fungal-bacterial-plant interactions.</title>
        <authorList>
            <person name="Schmidt R."/>
        </authorList>
    </citation>
    <scope>NUCLEOTIDE SEQUENCE [LARGE SCALE GENOMIC DNA]</scope>
    <source>
        <strain evidence="2 4">PV</strain>
    </source>
</reference>
<keyword evidence="1" id="KW-1133">Transmembrane helix</keyword>
<organism evidence="2 4">
    <name type="scientific">Fusarium culmorum</name>
    <dbReference type="NCBI Taxonomy" id="5516"/>
    <lineage>
        <taxon>Eukaryota</taxon>
        <taxon>Fungi</taxon>
        <taxon>Dikarya</taxon>
        <taxon>Ascomycota</taxon>
        <taxon>Pezizomycotina</taxon>
        <taxon>Sordariomycetes</taxon>
        <taxon>Hypocreomycetidae</taxon>
        <taxon>Hypocreales</taxon>
        <taxon>Nectriaceae</taxon>
        <taxon>Fusarium</taxon>
    </lineage>
</organism>
<dbReference type="OMA" id="HCAVAML"/>
<name>A0A2T4GH04_FUSCU</name>
<dbReference type="Proteomes" id="UP000663297">
    <property type="component" value="Chromosome 4"/>
</dbReference>
<feature type="transmembrane region" description="Helical" evidence="1">
    <location>
        <begin position="150"/>
        <end position="173"/>
    </location>
</feature>
<keyword evidence="1" id="KW-0812">Transmembrane</keyword>
<dbReference type="EMBL" id="CP064750">
    <property type="protein sequence ID" value="QPC68537.1"/>
    <property type="molecule type" value="Genomic_DNA"/>
</dbReference>